<keyword evidence="4" id="KW-1185">Reference proteome</keyword>
<dbReference type="EMBL" id="FNAP01000003">
    <property type="protein sequence ID" value="SDE08527.1"/>
    <property type="molecule type" value="Genomic_DNA"/>
</dbReference>
<reference evidence="3 4" key="1">
    <citation type="submission" date="2016-10" db="EMBL/GenBank/DDBJ databases">
        <authorList>
            <person name="de Groot N.N."/>
        </authorList>
    </citation>
    <scope>NUCLEOTIDE SEQUENCE [LARGE SCALE GENOMIC DNA]</scope>
    <source>
        <strain evidence="3 4">ATCC 700224</strain>
    </source>
</reference>
<evidence type="ECO:0000313" key="3">
    <source>
        <dbReference type="EMBL" id="SDE08527.1"/>
    </source>
</evidence>
<sequence length="720" mass="75830">MGTLTDNLGNVAALCVGGAAVAVAASTGTLGLAPGALETTAAAAGGLIGGVLGRKDRFGPETARVLTAQRKAVLEGYAAFVAAEGDDWALRADLTAADSALAEALKGCVLDRQRLAKAAVSPEGFAEAATAAVMEALGKERPDLFGPEKAKTLPYAFARAVITAGLAAAWQNRRFYDALEPALILEMARGIGVLDERTRRMEAMLADLVARGGTGEARELLEKLATGFEAENPKAGLADLETFLTAKVAEYKGLRERLAALTEADERVQNIVAAAQDAIDRGAFDEADARLADAEAIQQEERTLREVRQQVQIRATRAQTKLLAGDADAALAHFQAAARMLDPFDPDEGARARDTFLQPLRDHGLRFGGAGLAGAATLARETLSHWTEARHASPWARTQVWLGLALQEQGGRTAGPDGAALLAEAVEAYRAALRVYSEAGHPLDWATTQNNLGNALRNQGERTPGPAGAALLAEAVDAYRAALRVYSEADHPLNWAATQNNLGNALSVQGERMPCPDGAALLADAVDAYRAALRVYTEADHPLDWATTQTNLGVAFSNQGGRTPGPAGAALLAEAVDAYHAALRVYSEADHPLDWAMTQTNLGVALSNQGERTAGPDGAALLAEAVDAYRAALRVYTEADHPLDWAGTQNNLATALQNQGGRTPGPAGAALLAEAVDAYRAALRVYDPEHTGYYFEKCFAARDRVAARLRALDGDDEEPV</sequence>
<dbReference type="Gene3D" id="1.25.40.10">
    <property type="entry name" value="Tetratricopeptide repeat domain"/>
    <property type="match status" value="2"/>
</dbReference>
<dbReference type="PANTHER" id="PTHR45641">
    <property type="entry name" value="TETRATRICOPEPTIDE REPEAT PROTEIN (AFU_ORTHOLOGUE AFUA_6G03870)"/>
    <property type="match status" value="1"/>
</dbReference>
<dbReference type="Proteomes" id="UP000199412">
    <property type="component" value="Unassembled WGS sequence"/>
</dbReference>
<dbReference type="STRING" id="69960.SAMN05421720_103129"/>
<keyword evidence="2" id="KW-0802">TPR repeat</keyword>
<evidence type="ECO:0000256" key="1">
    <source>
        <dbReference type="ARBA" id="ARBA00022737"/>
    </source>
</evidence>
<organism evidence="3 4">
    <name type="scientific">Rhodospira trueperi</name>
    <dbReference type="NCBI Taxonomy" id="69960"/>
    <lineage>
        <taxon>Bacteria</taxon>
        <taxon>Pseudomonadati</taxon>
        <taxon>Pseudomonadota</taxon>
        <taxon>Alphaproteobacteria</taxon>
        <taxon>Rhodospirillales</taxon>
        <taxon>Rhodospirillaceae</taxon>
        <taxon>Rhodospira</taxon>
    </lineage>
</organism>
<dbReference type="AlphaFoldDB" id="A0A1G7A1Y1"/>
<dbReference type="InterPro" id="IPR011990">
    <property type="entry name" value="TPR-like_helical_dom_sf"/>
</dbReference>
<evidence type="ECO:0000313" key="4">
    <source>
        <dbReference type="Proteomes" id="UP000199412"/>
    </source>
</evidence>
<proteinExistence type="predicted"/>
<evidence type="ECO:0000256" key="2">
    <source>
        <dbReference type="ARBA" id="ARBA00022803"/>
    </source>
</evidence>
<dbReference type="SUPFAM" id="SSF48452">
    <property type="entry name" value="TPR-like"/>
    <property type="match status" value="2"/>
</dbReference>
<name>A0A1G7A1Y1_9PROT</name>
<dbReference type="RefSeq" id="WP_092783619.1">
    <property type="nucleotide sequence ID" value="NZ_FNAP01000003.1"/>
</dbReference>
<dbReference type="OrthoDB" id="433986at2"/>
<protein>
    <submittedName>
        <fullName evidence="3">Tetratricopeptide repeat-containing protein</fullName>
    </submittedName>
</protein>
<dbReference type="PANTHER" id="PTHR45641:SF19">
    <property type="entry name" value="NEPHROCYSTIN-3"/>
    <property type="match status" value="1"/>
</dbReference>
<gene>
    <name evidence="3" type="ORF">SAMN05421720_103129</name>
</gene>
<accession>A0A1G7A1Y1</accession>
<keyword evidence="1" id="KW-0677">Repeat</keyword>